<evidence type="ECO:0000256" key="9">
    <source>
        <dbReference type="ARBA" id="ARBA00049515"/>
    </source>
</evidence>
<reference evidence="11 12" key="1">
    <citation type="submission" date="2024-03" db="EMBL/GenBank/DDBJ databases">
        <title>Genome-scale model development and genomic sequencing of the oleaginous clade Lipomyces.</title>
        <authorList>
            <consortium name="Lawrence Berkeley National Laboratory"/>
            <person name="Czajka J.J."/>
            <person name="Han Y."/>
            <person name="Kim J."/>
            <person name="Mondo S.J."/>
            <person name="Hofstad B.A."/>
            <person name="Robles A."/>
            <person name="Haridas S."/>
            <person name="Riley R."/>
            <person name="LaButti K."/>
            <person name="Pangilinan J."/>
            <person name="Andreopoulos W."/>
            <person name="Lipzen A."/>
            <person name="Yan J."/>
            <person name="Wang M."/>
            <person name="Ng V."/>
            <person name="Grigoriev I.V."/>
            <person name="Spatafora J.W."/>
            <person name="Magnuson J.K."/>
            <person name="Baker S.E."/>
            <person name="Pomraning K.R."/>
        </authorList>
    </citation>
    <scope>NUCLEOTIDE SEQUENCE [LARGE SCALE GENOMIC DNA]</scope>
    <source>
        <strain evidence="11 12">Phaff 52-87</strain>
    </source>
</reference>
<sequence>MWGLIPRLSRLSSLAYCSRRAVARQEIARRWCATHSDGDKDQVAAETEATFKDHRRIGLQQELYMINEHTPGSIFLLPHGTRIYNRLLLFIRAQMKQFRFDEVVSPIIYKRALWNTSGHWDKYKEEMFEVKGRSEADSEQYGLKPMNCPGHCLIYRHIDRSYRDLPIRYADFSPLHRNESTTTITGLTRVRRFHQDDGHIFCRVDQISVEIQQALKLIDEVYKVFDVPSYRLLLSTRPEQYIGSLEDWDRAESALREALDFSAHDWKLNEGDGAFYGPKIDILLKDQNGKEHQAATIQLDFQLPQRFDLKYRGEDDSTEHRPVMIHRAVFGSLERFLAILMEQTQGNWPLWISPRQVLVLPITDQHAAYAEKAQSILSGLPLGAPTRLLDSNAETFFVDVDDRSETLGKRMREGIQKGYTYLAVIGDKEVESGTISLKKAKGGKKSKQMTFTLEEARKFLEDEVAQYH</sequence>
<accession>A0ABR1EYS9</accession>
<dbReference type="InterPro" id="IPR002314">
    <property type="entry name" value="aa-tRNA-synt_IIb"/>
</dbReference>
<evidence type="ECO:0000256" key="3">
    <source>
        <dbReference type="ARBA" id="ARBA00022598"/>
    </source>
</evidence>
<dbReference type="Pfam" id="PF03129">
    <property type="entry name" value="HGTP_anticodon"/>
    <property type="match status" value="1"/>
</dbReference>
<dbReference type="PANTHER" id="PTHR11451:SF50">
    <property type="entry name" value="THREONINE--TRNA LIGASE, MITOCHONDRIAL"/>
    <property type="match status" value="1"/>
</dbReference>
<feature type="domain" description="Aminoacyl-transfer RNA synthetases class-II family profile" evidence="10">
    <location>
        <begin position="55"/>
        <end position="361"/>
    </location>
</feature>
<dbReference type="PROSITE" id="PS50862">
    <property type="entry name" value="AA_TRNA_LIGASE_II"/>
    <property type="match status" value="1"/>
</dbReference>
<dbReference type="InterPro" id="IPR006195">
    <property type="entry name" value="aa-tRNA-synth_II"/>
</dbReference>
<evidence type="ECO:0000256" key="5">
    <source>
        <dbReference type="ARBA" id="ARBA00022840"/>
    </source>
</evidence>
<dbReference type="CDD" id="cd00771">
    <property type="entry name" value="ThrRS_core"/>
    <property type="match status" value="1"/>
</dbReference>
<dbReference type="EMBL" id="JBBJBU010000015">
    <property type="protein sequence ID" value="KAK7202759.1"/>
    <property type="molecule type" value="Genomic_DNA"/>
</dbReference>
<keyword evidence="7" id="KW-0030">Aminoacyl-tRNA synthetase</keyword>
<dbReference type="Gene3D" id="3.40.50.800">
    <property type="entry name" value="Anticodon-binding domain"/>
    <property type="match status" value="1"/>
</dbReference>
<organism evidence="11 12">
    <name type="scientific">Myxozyma melibiosi</name>
    <dbReference type="NCBI Taxonomy" id="54550"/>
    <lineage>
        <taxon>Eukaryota</taxon>
        <taxon>Fungi</taxon>
        <taxon>Dikarya</taxon>
        <taxon>Ascomycota</taxon>
        <taxon>Saccharomycotina</taxon>
        <taxon>Lipomycetes</taxon>
        <taxon>Lipomycetales</taxon>
        <taxon>Lipomycetaceae</taxon>
        <taxon>Myxozyma</taxon>
    </lineage>
</organism>
<evidence type="ECO:0000256" key="1">
    <source>
        <dbReference type="ARBA" id="ARBA00008226"/>
    </source>
</evidence>
<evidence type="ECO:0000256" key="8">
    <source>
        <dbReference type="ARBA" id="ARBA00031900"/>
    </source>
</evidence>
<evidence type="ECO:0000256" key="6">
    <source>
        <dbReference type="ARBA" id="ARBA00022917"/>
    </source>
</evidence>
<protein>
    <recommendedName>
        <fullName evidence="2">threonine--tRNA ligase</fullName>
        <ecNumber evidence="2">6.1.1.3</ecNumber>
    </recommendedName>
    <alternativeName>
        <fullName evidence="8">Threonyl-tRNA synthetase</fullName>
    </alternativeName>
</protein>
<dbReference type="SUPFAM" id="SSF52954">
    <property type="entry name" value="Class II aaRS ABD-related"/>
    <property type="match status" value="1"/>
</dbReference>
<evidence type="ECO:0000256" key="2">
    <source>
        <dbReference type="ARBA" id="ARBA00013163"/>
    </source>
</evidence>
<dbReference type="InterPro" id="IPR036621">
    <property type="entry name" value="Anticodon-bd_dom_sf"/>
</dbReference>
<dbReference type="Proteomes" id="UP001498771">
    <property type="component" value="Unassembled WGS sequence"/>
</dbReference>
<keyword evidence="6" id="KW-0648">Protein biosynthesis</keyword>
<keyword evidence="12" id="KW-1185">Reference proteome</keyword>
<dbReference type="Gene3D" id="3.30.930.10">
    <property type="entry name" value="Bira Bifunctional Protein, Domain 2"/>
    <property type="match status" value="1"/>
</dbReference>
<evidence type="ECO:0000313" key="11">
    <source>
        <dbReference type="EMBL" id="KAK7202759.1"/>
    </source>
</evidence>
<dbReference type="GeneID" id="90041055"/>
<keyword evidence="3" id="KW-0436">Ligase</keyword>
<dbReference type="InterPro" id="IPR045864">
    <property type="entry name" value="aa-tRNA-synth_II/BPL/LPL"/>
</dbReference>
<dbReference type="InterPro" id="IPR004154">
    <property type="entry name" value="Anticodon-bd"/>
</dbReference>
<keyword evidence="5" id="KW-0067">ATP-binding</keyword>
<dbReference type="Pfam" id="PF00587">
    <property type="entry name" value="tRNA-synt_2b"/>
    <property type="match status" value="1"/>
</dbReference>
<dbReference type="PANTHER" id="PTHR11451">
    <property type="entry name" value="THREONINE-TRNA LIGASE"/>
    <property type="match status" value="1"/>
</dbReference>
<dbReference type="PRINTS" id="PR01047">
    <property type="entry name" value="TRNASYNTHTHR"/>
</dbReference>
<keyword evidence="4" id="KW-0547">Nucleotide-binding</keyword>
<dbReference type="RefSeq" id="XP_064765792.1">
    <property type="nucleotide sequence ID" value="XM_064915543.1"/>
</dbReference>
<evidence type="ECO:0000259" key="10">
    <source>
        <dbReference type="PROSITE" id="PS50862"/>
    </source>
</evidence>
<gene>
    <name evidence="11" type="ORF">BZA70DRAFT_92973</name>
</gene>
<comment type="caution">
    <text evidence="11">The sequence shown here is derived from an EMBL/GenBank/DDBJ whole genome shotgun (WGS) entry which is preliminary data.</text>
</comment>
<name>A0ABR1EYS9_9ASCO</name>
<comment type="similarity">
    <text evidence="1">Belongs to the class-II aminoacyl-tRNA synthetase family.</text>
</comment>
<dbReference type="NCBIfam" id="TIGR00418">
    <property type="entry name" value="thrS"/>
    <property type="match status" value="1"/>
</dbReference>
<dbReference type="EC" id="6.1.1.3" evidence="2"/>
<evidence type="ECO:0000313" key="12">
    <source>
        <dbReference type="Proteomes" id="UP001498771"/>
    </source>
</evidence>
<dbReference type="InterPro" id="IPR002320">
    <property type="entry name" value="Thr-tRNA-ligase_IIa"/>
</dbReference>
<proteinExistence type="inferred from homology"/>
<dbReference type="InterPro" id="IPR033728">
    <property type="entry name" value="ThrRS_core"/>
</dbReference>
<evidence type="ECO:0000256" key="7">
    <source>
        <dbReference type="ARBA" id="ARBA00023146"/>
    </source>
</evidence>
<comment type="catalytic activity">
    <reaction evidence="9">
        <text>tRNA(Thr) + L-threonine + ATP = L-threonyl-tRNA(Thr) + AMP + diphosphate + H(+)</text>
        <dbReference type="Rhea" id="RHEA:24624"/>
        <dbReference type="Rhea" id="RHEA-COMP:9670"/>
        <dbReference type="Rhea" id="RHEA-COMP:9704"/>
        <dbReference type="ChEBI" id="CHEBI:15378"/>
        <dbReference type="ChEBI" id="CHEBI:30616"/>
        <dbReference type="ChEBI" id="CHEBI:33019"/>
        <dbReference type="ChEBI" id="CHEBI:57926"/>
        <dbReference type="ChEBI" id="CHEBI:78442"/>
        <dbReference type="ChEBI" id="CHEBI:78534"/>
        <dbReference type="ChEBI" id="CHEBI:456215"/>
        <dbReference type="EC" id="6.1.1.3"/>
    </reaction>
</comment>
<dbReference type="SUPFAM" id="SSF55681">
    <property type="entry name" value="Class II aaRS and biotin synthetases"/>
    <property type="match status" value="1"/>
</dbReference>
<evidence type="ECO:0000256" key="4">
    <source>
        <dbReference type="ARBA" id="ARBA00022741"/>
    </source>
</evidence>